<gene>
    <name evidence="4" type="ORF">GIB67_015421</name>
</gene>
<keyword evidence="2" id="KW-0808">Transferase</keyword>
<sequence>MGVVTGVGHDPDVFYENLLEGASDISENEAFDCSLFPTRIAGEIKSFSTDGWVALKFSRRMDKFMLYMLTAGKKVLADAVFGVTKKGHSVCCNVHGFQPYFYINCPPGMDPDDISKFHQTLEVTVSISMKFYDDKAEDKFDPVVSASNHRLEDCLMVKIFGGTV</sequence>
<dbReference type="Proteomes" id="UP000541444">
    <property type="component" value="Unassembled WGS sequence"/>
</dbReference>
<dbReference type="EC" id="2.3.1.41" evidence="1"/>
<dbReference type="InterPro" id="IPR000794">
    <property type="entry name" value="Beta-ketoacyl_synthase"/>
</dbReference>
<dbReference type="Gene3D" id="3.40.47.10">
    <property type="match status" value="1"/>
</dbReference>
<dbReference type="PANTHER" id="PTHR11712:SF332">
    <property type="entry name" value="3-OXOACYL-[ACYL-CARRIER-PROTEIN] SYNTHASE II, CHLOROPLASTIC"/>
    <property type="match status" value="1"/>
</dbReference>
<dbReference type="AlphaFoldDB" id="A0A7J7KZ09"/>
<name>A0A7J7KZ09_9MAGN</name>
<dbReference type="InterPro" id="IPR016039">
    <property type="entry name" value="Thiolase-like"/>
</dbReference>
<dbReference type="GO" id="GO:0009570">
    <property type="term" value="C:chloroplast stroma"/>
    <property type="evidence" value="ECO:0007669"/>
    <property type="project" value="TreeGrafter"/>
</dbReference>
<dbReference type="SUPFAM" id="SSF53901">
    <property type="entry name" value="Thiolase-like"/>
    <property type="match status" value="1"/>
</dbReference>
<keyword evidence="5" id="KW-1185">Reference proteome</keyword>
<evidence type="ECO:0000256" key="1">
    <source>
        <dbReference type="ARBA" id="ARBA00013191"/>
    </source>
</evidence>
<proteinExistence type="predicted"/>
<evidence type="ECO:0000313" key="4">
    <source>
        <dbReference type="EMBL" id="KAF6135568.1"/>
    </source>
</evidence>
<dbReference type="GO" id="GO:0005739">
    <property type="term" value="C:mitochondrion"/>
    <property type="evidence" value="ECO:0007669"/>
    <property type="project" value="TreeGrafter"/>
</dbReference>
<dbReference type="InterPro" id="IPR014030">
    <property type="entry name" value="Ketoacyl_synth_N"/>
</dbReference>
<protein>
    <recommendedName>
        <fullName evidence="1">beta-ketoacyl-[acyl-carrier-protein] synthase I</fullName>
        <ecNumber evidence="1">2.3.1.41</ecNumber>
    </recommendedName>
</protein>
<dbReference type="Pfam" id="PF00109">
    <property type="entry name" value="ketoacyl-synt"/>
    <property type="match status" value="1"/>
</dbReference>
<accession>A0A7J7KZ09</accession>
<dbReference type="GO" id="GO:0006633">
    <property type="term" value="P:fatty acid biosynthetic process"/>
    <property type="evidence" value="ECO:0007669"/>
    <property type="project" value="TreeGrafter"/>
</dbReference>
<dbReference type="InterPro" id="IPR012337">
    <property type="entry name" value="RNaseH-like_sf"/>
</dbReference>
<comment type="caution">
    <text evidence="4">The sequence shown here is derived from an EMBL/GenBank/DDBJ whole genome shotgun (WGS) entry which is preliminary data.</text>
</comment>
<dbReference type="OrthoDB" id="5334845at2759"/>
<feature type="domain" description="Beta-ketoacyl synthase-like N-terminal" evidence="3">
    <location>
        <begin position="1"/>
        <end position="85"/>
    </location>
</feature>
<evidence type="ECO:0000259" key="3">
    <source>
        <dbReference type="Pfam" id="PF00109"/>
    </source>
</evidence>
<dbReference type="SUPFAM" id="SSF53098">
    <property type="entry name" value="Ribonuclease H-like"/>
    <property type="match status" value="1"/>
</dbReference>
<dbReference type="GO" id="GO:0004315">
    <property type="term" value="F:3-oxoacyl-[acyl-carrier-protein] synthase activity"/>
    <property type="evidence" value="ECO:0007669"/>
    <property type="project" value="UniProtKB-EC"/>
</dbReference>
<reference evidence="4 5" key="1">
    <citation type="journal article" date="2020" name="IScience">
        <title>Genome Sequencing of the Endangered Kingdonia uniflora (Circaeasteraceae, Ranunculales) Reveals Potential Mechanisms of Evolutionary Specialization.</title>
        <authorList>
            <person name="Sun Y."/>
            <person name="Deng T."/>
            <person name="Zhang A."/>
            <person name="Moore M.J."/>
            <person name="Landis J.B."/>
            <person name="Lin N."/>
            <person name="Zhang H."/>
            <person name="Zhang X."/>
            <person name="Huang J."/>
            <person name="Zhang X."/>
            <person name="Sun H."/>
            <person name="Wang H."/>
        </authorList>
    </citation>
    <scope>NUCLEOTIDE SEQUENCE [LARGE SCALE GENOMIC DNA]</scope>
    <source>
        <strain evidence="4">TB1705</strain>
        <tissue evidence="4">Leaf</tissue>
    </source>
</reference>
<evidence type="ECO:0000313" key="5">
    <source>
        <dbReference type="Proteomes" id="UP000541444"/>
    </source>
</evidence>
<evidence type="ECO:0000256" key="2">
    <source>
        <dbReference type="ARBA" id="ARBA00022679"/>
    </source>
</evidence>
<organism evidence="4 5">
    <name type="scientific">Kingdonia uniflora</name>
    <dbReference type="NCBI Taxonomy" id="39325"/>
    <lineage>
        <taxon>Eukaryota</taxon>
        <taxon>Viridiplantae</taxon>
        <taxon>Streptophyta</taxon>
        <taxon>Embryophyta</taxon>
        <taxon>Tracheophyta</taxon>
        <taxon>Spermatophyta</taxon>
        <taxon>Magnoliopsida</taxon>
        <taxon>Ranunculales</taxon>
        <taxon>Circaeasteraceae</taxon>
        <taxon>Kingdonia</taxon>
    </lineage>
</organism>
<dbReference type="EMBL" id="JACGCM010002784">
    <property type="protein sequence ID" value="KAF6135568.1"/>
    <property type="molecule type" value="Genomic_DNA"/>
</dbReference>
<dbReference type="PANTHER" id="PTHR11712">
    <property type="entry name" value="POLYKETIDE SYNTHASE-RELATED"/>
    <property type="match status" value="1"/>
</dbReference>